<accession>A0A5N5NNC2</accession>
<keyword evidence="1" id="KW-0472">Membrane</keyword>
<evidence type="ECO:0000256" key="1">
    <source>
        <dbReference type="SAM" id="Phobius"/>
    </source>
</evidence>
<comment type="caution">
    <text evidence="2">The sequence shown here is derived from an EMBL/GenBank/DDBJ whole genome shotgun (WGS) entry which is preliminary data.</text>
</comment>
<organism evidence="2 3">
    <name type="scientific">Salix brachista</name>
    <dbReference type="NCBI Taxonomy" id="2182728"/>
    <lineage>
        <taxon>Eukaryota</taxon>
        <taxon>Viridiplantae</taxon>
        <taxon>Streptophyta</taxon>
        <taxon>Embryophyta</taxon>
        <taxon>Tracheophyta</taxon>
        <taxon>Spermatophyta</taxon>
        <taxon>Magnoliopsida</taxon>
        <taxon>eudicotyledons</taxon>
        <taxon>Gunneridae</taxon>
        <taxon>Pentapetalae</taxon>
        <taxon>rosids</taxon>
        <taxon>fabids</taxon>
        <taxon>Malpighiales</taxon>
        <taxon>Salicaceae</taxon>
        <taxon>Saliceae</taxon>
        <taxon>Salix</taxon>
    </lineage>
</organism>
<sequence length="87" mass="10032">MWVAVGAGCRGEEEMRWEVADERIRAWKEKVEYTNCFVVLTSLAIAVTFIAFLHHRNSEPQLLHTHKQSITGLRAHYCEGPPEVPRQ</sequence>
<proteinExistence type="predicted"/>
<keyword evidence="1" id="KW-1133">Transmembrane helix</keyword>
<name>A0A5N5NNC2_9ROSI</name>
<reference evidence="3" key="1">
    <citation type="journal article" date="2019" name="Gigascience">
        <title>De novo genome assembly of the endangered Acer yangbiense, a plant species with extremely small populations endemic to Yunnan Province, China.</title>
        <authorList>
            <person name="Yang J."/>
            <person name="Wariss H.M."/>
            <person name="Tao L."/>
            <person name="Zhang R."/>
            <person name="Yun Q."/>
            <person name="Hollingsworth P."/>
            <person name="Dao Z."/>
            <person name="Luo G."/>
            <person name="Guo H."/>
            <person name="Ma Y."/>
            <person name="Sun W."/>
        </authorList>
    </citation>
    <scope>NUCLEOTIDE SEQUENCE [LARGE SCALE GENOMIC DNA]</scope>
    <source>
        <strain evidence="3">cv. br00</strain>
    </source>
</reference>
<keyword evidence="1" id="KW-0812">Transmembrane</keyword>
<gene>
    <name evidence="2" type="ORF">DKX38_002201</name>
</gene>
<evidence type="ECO:0000313" key="2">
    <source>
        <dbReference type="EMBL" id="KAB5568408.1"/>
    </source>
</evidence>
<protein>
    <submittedName>
        <fullName evidence="2">Uncharacterized protein</fullName>
    </submittedName>
</protein>
<feature type="transmembrane region" description="Helical" evidence="1">
    <location>
        <begin position="33"/>
        <end position="53"/>
    </location>
</feature>
<evidence type="ECO:0000313" key="3">
    <source>
        <dbReference type="Proteomes" id="UP000326939"/>
    </source>
</evidence>
<keyword evidence="3" id="KW-1185">Reference proteome</keyword>
<dbReference type="Proteomes" id="UP000326939">
    <property type="component" value="Chromosome 2"/>
</dbReference>
<dbReference type="AlphaFoldDB" id="A0A5N5NNC2"/>
<dbReference type="EMBL" id="VDCV01000002">
    <property type="protein sequence ID" value="KAB5568408.1"/>
    <property type="molecule type" value="Genomic_DNA"/>
</dbReference>